<accession>A0A7W7T4Q5</accession>
<evidence type="ECO:0000313" key="2">
    <source>
        <dbReference type="EMBL" id="MBB4966501.1"/>
    </source>
</evidence>
<evidence type="ECO:0000256" key="1">
    <source>
        <dbReference type="SAM" id="MobiDB-lite"/>
    </source>
</evidence>
<dbReference type="RefSeq" id="WP_184670529.1">
    <property type="nucleotide sequence ID" value="NZ_BAABAI010000024.1"/>
</dbReference>
<gene>
    <name evidence="2" type="ORF">F4559_003860</name>
</gene>
<organism evidence="2 3">
    <name type="scientific">Saccharothrix violaceirubra</name>
    <dbReference type="NCBI Taxonomy" id="413306"/>
    <lineage>
        <taxon>Bacteria</taxon>
        <taxon>Bacillati</taxon>
        <taxon>Actinomycetota</taxon>
        <taxon>Actinomycetes</taxon>
        <taxon>Pseudonocardiales</taxon>
        <taxon>Pseudonocardiaceae</taxon>
        <taxon>Saccharothrix</taxon>
    </lineage>
</organism>
<keyword evidence="3" id="KW-1185">Reference proteome</keyword>
<comment type="caution">
    <text evidence="2">The sequence shown here is derived from an EMBL/GenBank/DDBJ whole genome shotgun (WGS) entry which is preliminary data.</text>
</comment>
<dbReference type="Proteomes" id="UP000542674">
    <property type="component" value="Unassembled WGS sequence"/>
</dbReference>
<proteinExistence type="predicted"/>
<reference evidence="2 3" key="1">
    <citation type="submission" date="2020-08" db="EMBL/GenBank/DDBJ databases">
        <title>Sequencing the genomes of 1000 actinobacteria strains.</title>
        <authorList>
            <person name="Klenk H.-P."/>
        </authorList>
    </citation>
    <scope>NUCLEOTIDE SEQUENCE [LARGE SCALE GENOMIC DNA]</scope>
    <source>
        <strain evidence="2 3">DSM 45084</strain>
    </source>
</reference>
<protein>
    <submittedName>
        <fullName evidence="2">Uncharacterized protein</fullName>
    </submittedName>
</protein>
<dbReference type="EMBL" id="JACHJS010000001">
    <property type="protein sequence ID" value="MBB4966501.1"/>
    <property type="molecule type" value="Genomic_DNA"/>
</dbReference>
<evidence type="ECO:0000313" key="3">
    <source>
        <dbReference type="Proteomes" id="UP000542674"/>
    </source>
</evidence>
<feature type="region of interest" description="Disordered" evidence="1">
    <location>
        <begin position="112"/>
        <end position="133"/>
    </location>
</feature>
<name>A0A7W7T4Q5_9PSEU</name>
<sequence>MAVRDIFVGGDGEDSRGGLTWADRVRTFDRARRIAAGVGGPVAFVVGQFVMAREAYFGQRLGKGIEAGYDVPDGWTMRAYDPELPWHFTDLDVLDAPGDFVQVFKDGNTHNANTSIPVGDKEPVPTIADNRGVPTGRPTGVWISTRDVANADKPLFRVVRVWRGGRALTFGDRAAVPSAYDPYNEVWEARSFETLGSDGTHTWTQLTPGEKWGTAPAPASGRLSVFSPHGNPVDQWGGITVLAHRSAGGNGMDLGLLTVRQSSGWRIDESVKVIGGGLAAFKIRGGCADGRIEAKVDVFSPYYPVVDLDPHTGFDTFTGLEISPRWDLRVTHKPYYEIDAAHSTGQSDALRITSGARVAGLLVRGRTTGGTPCYVRDPGHSAVGRPVPAAGVVLDGLVVERDFAVYLGGLQYQRAFVVNGGHDTVRNCVISGRVYGQRTPSQLTGGIKVVGAEFHHGRQMIPAAPDGSFRYPSRFDDRTRDFSHQHPDGKNRDAIALEITMDGKAEVRGCVFDASHGAALNLTKVTGFDATRDGCLVTGCTFVTGTQPGSLPVAVLVDDRGDAGTGVRLRDNVAVGYPASGGAQWTPTGADGKVRTAIRLEDLATGGPRVAENSGWVRQAFATCYR</sequence>
<dbReference type="AlphaFoldDB" id="A0A7W7T4Q5"/>